<keyword evidence="1" id="KW-0408">Iron</keyword>
<dbReference type="PANTHER" id="PTHR42954:SF2">
    <property type="entry name" value="FE(2+) TRANSPORT PROTEIN A"/>
    <property type="match status" value="1"/>
</dbReference>
<dbReference type="SUPFAM" id="SSF50037">
    <property type="entry name" value="C-terminal domain of transcriptional repressors"/>
    <property type="match status" value="1"/>
</dbReference>
<dbReference type="SMART" id="SM00899">
    <property type="entry name" value="FeoA"/>
    <property type="match status" value="1"/>
</dbReference>
<dbReference type="Pfam" id="PF04023">
    <property type="entry name" value="FeoA"/>
    <property type="match status" value="1"/>
</dbReference>
<evidence type="ECO:0000259" key="2">
    <source>
        <dbReference type="SMART" id="SM00899"/>
    </source>
</evidence>
<feature type="domain" description="Ferrous iron transporter FeoA-like" evidence="2">
    <location>
        <begin position="2"/>
        <end position="76"/>
    </location>
</feature>
<dbReference type="EMBL" id="JAERTY010000001">
    <property type="protein sequence ID" value="MBL1407697.1"/>
    <property type="molecule type" value="Genomic_DNA"/>
</dbReference>
<evidence type="ECO:0000313" key="4">
    <source>
        <dbReference type="Proteomes" id="UP000625283"/>
    </source>
</evidence>
<dbReference type="PANTHER" id="PTHR42954">
    <property type="entry name" value="FE(2+) TRANSPORT PROTEIN A"/>
    <property type="match status" value="1"/>
</dbReference>
<dbReference type="InterPro" id="IPR007167">
    <property type="entry name" value="Fe-transptr_FeoA-like"/>
</dbReference>
<name>A0ABS1QZ50_9SPHI</name>
<evidence type="ECO:0000313" key="3">
    <source>
        <dbReference type="EMBL" id="MBL1407697.1"/>
    </source>
</evidence>
<reference evidence="3 4" key="1">
    <citation type="submission" date="2021-01" db="EMBL/GenBank/DDBJ databases">
        <title>C459-1 draft genome sequence.</title>
        <authorList>
            <person name="Zhang X.-F."/>
        </authorList>
    </citation>
    <scope>NUCLEOTIDE SEQUENCE [LARGE SCALE GENOMIC DNA]</scope>
    <source>
        <strain evidence="4">C459-1</strain>
    </source>
</reference>
<keyword evidence="4" id="KW-1185">Reference proteome</keyword>
<sequence>MMDLSSLQKGQQAKIKGIKEECPYEIKQRLLDLGFVDGAAIRIQNISPLGDPIAYEIHRTLICLRKEDAPYVRIEIKEGNNDDK</sequence>
<evidence type="ECO:0000256" key="1">
    <source>
        <dbReference type="ARBA" id="ARBA00023004"/>
    </source>
</evidence>
<dbReference type="Gene3D" id="2.30.30.90">
    <property type="match status" value="1"/>
</dbReference>
<comment type="caution">
    <text evidence="3">The sequence shown here is derived from an EMBL/GenBank/DDBJ whole genome shotgun (WGS) entry which is preliminary data.</text>
</comment>
<dbReference type="InterPro" id="IPR038157">
    <property type="entry name" value="FeoA_core_dom"/>
</dbReference>
<dbReference type="InterPro" id="IPR052713">
    <property type="entry name" value="FeoA"/>
</dbReference>
<protein>
    <submittedName>
        <fullName evidence="3">Ferrous iron transport protein A</fullName>
    </submittedName>
</protein>
<accession>A0ABS1QZ50</accession>
<dbReference type="RefSeq" id="WP_202101482.1">
    <property type="nucleotide sequence ID" value="NZ_JAERTY010000001.1"/>
</dbReference>
<dbReference type="InterPro" id="IPR008988">
    <property type="entry name" value="Transcriptional_repressor_C"/>
</dbReference>
<dbReference type="Proteomes" id="UP000625283">
    <property type="component" value="Unassembled WGS sequence"/>
</dbReference>
<organism evidence="3 4">
    <name type="scientific">Sphingobacterium faecale</name>
    <dbReference type="NCBI Taxonomy" id="2803775"/>
    <lineage>
        <taxon>Bacteria</taxon>
        <taxon>Pseudomonadati</taxon>
        <taxon>Bacteroidota</taxon>
        <taxon>Sphingobacteriia</taxon>
        <taxon>Sphingobacteriales</taxon>
        <taxon>Sphingobacteriaceae</taxon>
        <taxon>Sphingobacterium</taxon>
    </lineage>
</organism>
<proteinExistence type="predicted"/>
<gene>
    <name evidence="3" type="ORF">JKG61_02910</name>
</gene>